<feature type="transmembrane region" description="Helical" evidence="1">
    <location>
        <begin position="30"/>
        <end position="50"/>
    </location>
</feature>
<accession>A0A498KT27</accession>
<dbReference type="RefSeq" id="WP_129069719.1">
    <property type="nucleotide sequence ID" value="NZ_RDFA01000005.1"/>
</dbReference>
<feature type="transmembrane region" description="Helical" evidence="1">
    <location>
        <begin position="7"/>
        <end position="24"/>
    </location>
</feature>
<keyword evidence="1" id="KW-1133">Transmembrane helix</keyword>
<comment type="caution">
    <text evidence="2">The sequence shown here is derived from an EMBL/GenBank/DDBJ whole genome shotgun (WGS) entry which is preliminary data.</text>
</comment>
<keyword evidence="3" id="KW-1185">Reference proteome</keyword>
<protein>
    <submittedName>
        <fullName evidence="2">Uncharacterized protein</fullName>
    </submittedName>
</protein>
<keyword evidence="1" id="KW-0812">Transmembrane</keyword>
<feature type="transmembrane region" description="Helical" evidence="1">
    <location>
        <begin position="76"/>
        <end position="92"/>
    </location>
</feature>
<sequence>MKIKRTIPIGVAVLSVAMTSIVLATVDGLLIEVGVVAGGLALFGAGYVWYQRQWDQADEVRMDERVEWVAHRSGELAFRVSLALAMILLVATETSSIPVTAKEGLVLLILGMVAARFGLYGWYRQQSV</sequence>
<keyword evidence="1" id="KW-0472">Membrane</keyword>
<dbReference type="Pfam" id="PF09946">
    <property type="entry name" value="DUF2178"/>
    <property type="match status" value="1"/>
</dbReference>
<proteinExistence type="predicted"/>
<dbReference type="OrthoDB" id="303413at2157"/>
<organism evidence="2 3">
    <name type="scientific">Halorientalis pallida</name>
    <dbReference type="NCBI Taxonomy" id="2479928"/>
    <lineage>
        <taxon>Archaea</taxon>
        <taxon>Methanobacteriati</taxon>
        <taxon>Methanobacteriota</taxon>
        <taxon>Stenosarchaea group</taxon>
        <taxon>Halobacteria</taxon>
        <taxon>Halobacteriales</taxon>
        <taxon>Haloarculaceae</taxon>
        <taxon>Halorientalis</taxon>
    </lineage>
</organism>
<dbReference type="Proteomes" id="UP000289691">
    <property type="component" value="Unassembled WGS sequence"/>
</dbReference>
<feature type="transmembrane region" description="Helical" evidence="1">
    <location>
        <begin position="104"/>
        <end position="123"/>
    </location>
</feature>
<dbReference type="EMBL" id="RDFA01000005">
    <property type="protein sequence ID" value="RXK47868.1"/>
    <property type="molecule type" value="Genomic_DNA"/>
</dbReference>
<evidence type="ECO:0000256" key="1">
    <source>
        <dbReference type="SAM" id="Phobius"/>
    </source>
</evidence>
<evidence type="ECO:0000313" key="2">
    <source>
        <dbReference type="EMBL" id="RXK47868.1"/>
    </source>
</evidence>
<name>A0A498KT27_9EURY</name>
<evidence type="ECO:0000313" key="3">
    <source>
        <dbReference type="Proteomes" id="UP000289691"/>
    </source>
</evidence>
<reference evidence="2 3" key="1">
    <citation type="submission" date="2019-01" db="EMBL/GenBank/DDBJ databases">
        <title>Halorientalis sp. F13-25 a new haloarchaeum isolated from hypersaline water.</title>
        <authorList>
            <person name="Ana D.-V."/>
            <person name="Cristina S.-P."/>
            <person name="Antonio V."/>
        </authorList>
    </citation>
    <scope>NUCLEOTIDE SEQUENCE [LARGE SCALE GENOMIC DNA]</scope>
    <source>
        <strain evidence="2 3">F13-25</strain>
    </source>
</reference>
<gene>
    <name evidence="2" type="ORF">EAF64_14585</name>
</gene>
<dbReference type="InterPro" id="IPR019235">
    <property type="entry name" value="DUF2178_TM"/>
</dbReference>
<dbReference type="AlphaFoldDB" id="A0A498KT27"/>